<organism evidence="2 3">
    <name type="scientific">Trichonephila clavipes</name>
    <name type="common">Golden silk orbweaver</name>
    <name type="synonym">Nephila clavipes</name>
    <dbReference type="NCBI Taxonomy" id="2585209"/>
    <lineage>
        <taxon>Eukaryota</taxon>
        <taxon>Metazoa</taxon>
        <taxon>Ecdysozoa</taxon>
        <taxon>Arthropoda</taxon>
        <taxon>Chelicerata</taxon>
        <taxon>Arachnida</taxon>
        <taxon>Araneae</taxon>
        <taxon>Araneomorphae</taxon>
        <taxon>Entelegynae</taxon>
        <taxon>Araneoidea</taxon>
        <taxon>Nephilidae</taxon>
        <taxon>Trichonephila</taxon>
    </lineage>
</organism>
<evidence type="ECO:0000313" key="3">
    <source>
        <dbReference type="Proteomes" id="UP000887159"/>
    </source>
</evidence>
<proteinExistence type="predicted"/>
<reference evidence="2" key="1">
    <citation type="submission" date="2020-08" db="EMBL/GenBank/DDBJ databases">
        <title>Multicomponent nature underlies the extraordinary mechanical properties of spider dragline silk.</title>
        <authorList>
            <person name="Kono N."/>
            <person name="Nakamura H."/>
            <person name="Mori M."/>
            <person name="Yoshida Y."/>
            <person name="Ohtoshi R."/>
            <person name="Malay A.D."/>
            <person name="Moran D.A.P."/>
            <person name="Tomita M."/>
            <person name="Numata K."/>
            <person name="Arakawa K."/>
        </authorList>
    </citation>
    <scope>NUCLEOTIDE SEQUENCE</scope>
</reference>
<name>A0A8X6VY35_TRICX</name>
<evidence type="ECO:0000313" key="2">
    <source>
        <dbReference type="EMBL" id="GFY24698.1"/>
    </source>
</evidence>
<evidence type="ECO:0000256" key="1">
    <source>
        <dbReference type="SAM" id="MobiDB-lite"/>
    </source>
</evidence>
<feature type="region of interest" description="Disordered" evidence="1">
    <location>
        <begin position="1"/>
        <end position="42"/>
    </location>
</feature>
<dbReference type="AlphaFoldDB" id="A0A8X6VY35"/>
<sequence>MSSSCRLLSNDTFPNPMHPLAPEDIEAQGRAGKKKPDKQVLQKTSSKVVDRWRVVWAILTWNLKKRHYRSYVRCRDGEDIKVPGYYQEVHWFLAEYHRGTLVFATE</sequence>
<protein>
    <submittedName>
        <fullName evidence="2">Uncharacterized protein</fullName>
    </submittedName>
</protein>
<comment type="caution">
    <text evidence="2">The sequence shown here is derived from an EMBL/GenBank/DDBJ whole genome shotgun (WGS) entry which is preliminary data.</text>
</comment>
<feature type="compositionally biased region" description="Polar residues" evidence="1">
    <location>
        <begin position="1"/>
        <end position="13"/>
    </location>
</feature>
<dbReference type="Proteomes" id="UP000887159">
    <property type="component" value="Unassembled WGS sequence"/>
</dbReference>
<dbReference type="EMBL" id="BMAU01021369">
    <property type="protein sequence ID" value="GFY24698.1"/>
    <property type="molecule type" value="Genomic_DNA"/>
</dbReference>
<accession>A0A8X6VY35</accession>
<gene>
    <name evidence="2" type="ORF">TNCV_1017441</name>
</gene>
<keyword evidence="3" id="KW-1185">Reference proteome</keyword>